<feature type="compositionally biased region" description="Basic residues" evidence="1">
    <location>
        <begin position="60"/>
        <end position="72"/>
    </location>
</feature>
<feature type="region of interest" description="Disordered" evidence="1">
    <location>
        <begin position="217"/>
        <end position="243"/>
    </location>
</feature>
<dbReference type="EMBL" id="JARAKH010000025">
    <property type="protein sequence ID" value="KAK8390643.1"/>
    <property type="molecule type" value="Genomic_DNA"/>
</dbReference>
<gene>
    <name evidence="2" type="ORF">O3P69_010386</name>
</gene>
<feature type="compositionally biased region" description="Basic and acidic residues" evidence="1">
    <location>
        <begin position="217"/>
        <end position="228"/>
    </location>
</feature>
<dbReference type="Proteomes" id="UP001487740">
    <property type="component" value="Unassembled WGS sequence"/>
</dbReference>
<reference evidence="2 3" key="1">
    <citation type="submission" date="2023-03" db="EMBL/GenBank/DDBJ databases">
        <title>High-quality genome of Scylla paramamosain provides insights in environmental adaptation.</title>
        <authorList>
            <person name="Zhang L."/>
        </authorList>
    </citation>
    <scope>NUCLEOTIDE SEQUENCE [LARGE SCALE GENOMIC DNA]</scope>
    <source>
        <strain evidence="2">LZ_2023a</strain>
        <tissue evidence="2">Muscle</tissue>
    </source>
</reference>
<keyword evidence="3" id="KW-1185">Reference proteome</keyword>
<protein>
    <submittedName>
        <fullName evidence="2">Uncharacterized protein</fullName>
    </submittedName>
</protein>
<accession>A0AAW0TSA1</accession>
<dbReference type="AlphaFoldDB" id="A0AAW0TSA1"/>
<feature type="compositionally biased region" description="Pro residues" evidence="1">
    <location>
        <begin position="89"/>
        <end position="100"/>
    </location>
</feature>
<organism evidence="2 3">
    <name type="scientific">Scylla paramamosain</name>
    <name type="common">Mud crab</name>
    <dbReference type="NCBI Taxonomy" id="85552"/>
    <lineage>
        <taxon>Eukaryota</taxon>
        <taxon>Metazoa</taxon>
        <taxon>Ecdysozoa</taxon>
        <taxon>Arthropoda</taxon>
        <taxon>Crustacea</taxon>
        <taxon>Multicrustacea</taxon>
        <taxon>Malacostraca</taxon>
        <taxon>Eumalacostraca</taxon>
        <taxon>Eucarida</taxon>
        <taxon>Decapoda</taxon>
        <taxon>Pleocyemata</taxon>
        <taxon>Brachyura</taxon>
        <taxon>Eubrachyura</taxon>
        <taxon>Portunoidea</taxon>
        <taxon>Portunidae</taxon>
        <taxon>Portuninae</taxon>
        <taxon>Scylla</taxon>
    </lineage>
</organism>
<evidence type="ECO:0000313" key="3">
    <source>
        <dbReference type="Proteomes" id="UP001487740"/>
    </source>
</evidence>
<sequence>MSPRRPRRCAAETLGLLKPCATYSEVLTRSQPDAAVCAARAAPSEAGRGRPEWSPSQRTCRPHQGKCKHGSPHPRAALRKDNAASRGEPSPPPPPPPPPGRELRDTTTTTTTFLPVLSSVISFKATLLPILSPCHHPAQLGGVRGAVGRGILLAPAWHLLVRRDTLDSKTLIQGCRVCVIACRGWGEVRGAGREVGRVAPQPVVVWPNHYMYEEGKPLHGAPHHHDLHSPPPPPPTEGQADVRKPNTCVLSFPFPPPLPPPLSGGLPVPASTRVSSTLIPEALRPHVAVPLLG</sequence>
<evidence type="ECO:0000313" key="2">
    <source>
        <dbReference type="EMBL" id="KAK8390643.1"/>
    </source>
</evidence>
<name>A0AAW0TSA1_SCYPA</name>
<feature type="region of interest" description="Disordered" evidence="1">
    <location>
        <begin position="38"/>
        <end position="106"/>
    </location>
</feature>
<proteinExistence type="predicted"/>
<comment type="caution">
    <text evidence="2">The sequence shown here is derived from an EMBL/GenBank/DDBJ whole genome shotgun (WGS) entry which is preliminary data.</text>
</comment>
<evidence type="ECO:0000256" key="1">
    <source>
        <dbReference type="SAM" id="MobiDB-lite"/>
    </source>
</evidence>